<dbReference type="Gene3D" id="3.30.465.10">
    <property type="match status" value="1"/>
</dbReference>
<evidence type="ECO:0000256" key="1">
    <source>
        <dbReference type="ARBA" id="ARBA00022630"/>
    </source>
</evidence>
<comment type="caution">
    <text evidence="4">The sequence shown here is derived from an EMBL/GenBank/DDBJ whole genome shotgun (WGS) entry which is preliminary data.</text>
</comment>
<gene>
    <name evidence="4" type="ORF">G9U51_00260</name>
</gene>
<evidence type="ECO:0000259" key="3">
    <source>
        <dbReference type="PROSITE" id="PS51387"/>
    </source>
</evidence>
<dbReference type="Pfam" id="PF01565">
    <property type="entry name" value="FAD_binding_4"/>
    <property type="match status" value="1"/>
</dbReference>
<dbReference type="InterPro" id="IPR006094">
    <property type="entry name" value="Oxid_FAD_bind_N"/>
</dbReference>
<dbReference type="PANTHER" id="PTHR11748">
    <property type="entry name" value="D-LACTATE DEHYDROGENASE"/>
    <property type="match status" value="1"/>
</dbReference>
<dbReference type="AlphaFoldDB" id="A0A967AWG8"/>
<dbReference type="Proteomes" id="UP000744769">
    <property type="component" value="Unassembled WGS sequence"/>
</dbReference>
<evidence type="ECO:0000313" key="4">
    <source>
        <dbReference type="EMBL" id="NHN54216.1"/>
    </source>
</evidence>
<keyword evidence="1" id="KW-0285">Flavoprotein</keyword>
<proteinExistence type="predicted"/>
<dbReference type="InterPro" id="IPR016166">
    <property type="entry name" value="FAD-bd_PCMH"/>
</dbReference>
<dbReference type="InterPro" id="IPR016164">
    <property type="entry name" value="FAD-linked_Oxase-like_C"/>
</dbReference>
<keyword evidence="5" id="KW-1185">Reference proteome</keyword>
<keyword evidence="2" id="KW-0274">FAD</keyword>
<dbReference type="InterPro" id="IPR036318">
    <property type="entry name" value="FAD-bd_PCMH-like_sf"/>
</dbReference>
<dbReference type="GO" id="GO:0071949">
    <property type="term" value="F:FAD binding"/>
    <property type="evidence" value="ECO:0007669"/>
    <property type="project" value="InterPro"/>
</dbReference>
<dbReference type="InterPro" id="IPR016169">
    <property type="entry name" value="FAD-bd_PCMH_sub2"/>
</dbReference>
<accession>A0A967AWG8</accession>
<name>A0A967AWG8_9MICO</name>
<dbReference type="SUPFAM" id="SSF55103">
    <property type="entry name" value="FAD-linked oxidases, C-terminal domain"/>
    <property type="match status" value="1"/>
</dbReference>
<dbReference type="SUPFAM" id="SSF56176">
    <property type="entry name" value="FAD-binding/transporter-associated domain-like"/>
    <property type="match status" value="1"/>
</dbReference>
<protein>
    <submittedName>
        <fullName evidence="4">FAD-binding oxidoreductase</fullName>
    </submittedName>
</protein>
<dbReference type="PROSITE" id="PS51387">
    <property type="entry name" value="FAD_PCMH"/>
    <property type="match status" value="1"/>
</dbReference>
<evidence type="ECO:0000313" key="5">
    <source>
        <dbReference type="Proteomes" id="UP000744769"/>
    </source>
</evidence>
<dbReference type="GO" id="GO:0003824">
    <property type="term" value="F:catalytic activity"/>
    <property type="evidence" value="ECO:0007669"/>
    <property type="project" value="InterPro"/>
</dbReference>
<organism evidence="4 5">
    <name type="scientific">Metallococcus carri</name>
    <dbReference type="NCBI Taxonomy" id="1656884"/>
    <lineage>
        <taxon>Bacteria</taxon>
        <taxon>Bacillati</taxon>
        <taxon>Actinomycetota</taxon>
        <taxon>Actinomycetes</taxon>
        <taxon>Micrococcales</taxon>
        <taxon>Dermacoccaceae</taxon>
        <taxon>Metallococcus</taxon>
    </lineage>
</organism>
<reference evidence="4" key="1">
    <citation type="submission" date="2020-03" db="EMBL/GenBank/DDBJ databases">
        <title>Draft sequencing of Calidifontibacter sp. DB0510.</title>
        <authorList>
            <person name="Kim D.-U."/>
        </authorList>
    </citation>
    <scope>NUCLEOTIDE SEQUENCE</scope>
    <source>
        <strain evidence="4">DB0510</strain>
    </source>
</reference>
<dbReference type="RefSeq" id="WP_166191516.1">
    <property type="nucleotide sequence ID" value="NZ_JAAOIV010000001.1"/>
</dbReference>
<feature type="domain" description="FAD-binding PCMH-type" evidence="3">
    <location>
        <begin position="20"/>
        <end position="199"/>
    </location>
</feature>
<dbReference type="EMBL" id="JAAOIV010000001">
    <property type="protein sequence ID" value="NHN54216.1"/>
    <property type="molecule type" value="Genomic_DNA"/>
</dbReference>
<evidence type="ECO:0000256" key="2">
    <source>
        <dbReference type="ARBA" id="ARBA00022827"/>
    </source>
</evidence>
<sequence length="394" mass="40189">MAALDGIAADLREATDADAVDGVRPSVVACPTTEDEVSEVLAAAAADRLTVTVRGAGSKLSWGMPPASCDLVLDLSELDEVIEHQPGDLIVSARAGTPLSRVQQVVAEHGQRLAIDELVPGTTVGGLIATNLSGPLRMAAGGVRDLVIGVTVARADGALARSGGKVVKNVAGYDMAKLIIGSFGTLAVVTQAYFRLHPIPAAQQWLTIEAPSAGEAADLLAKAVHSQGVPSAVEISAAPGQPATVAVLLAGTERGVEARIGRIRELLGPSCQPADLGAARLPEGGIRLKLTSKLSAVAEVTQAAVDLGFSVRGSAGAGILHAAADNIDLPHALARLREATAAAGGAAVVLDAPTDLKRTVDVWGPVGGLEIMRRVKDQFDPDHRLSPGRFVGGI</sequence>
<dbReference type="PANTHER" id="PTHR11748:SF103">
    <property type="entry name" value="GLYCOLATE OXIDASE SUBUNIT GLCE"/>
    <property type="match status" value="1"/>
</dbReference>